<accession>A0ABD0JMK8</accession>
<comment type="caution">
    <text evidence="1">The sequence shown here is derived from an EMBL/GenBank/DDBJ whole genome shotgun (WGS) entry which is preliminary data.</text>
</comment>
<evidence type="ECO:0000313" key="1">
    <source>
        <dbReference type="EMBL" id="KAK7475921.1"/>
    </source>
</evidence>
<dbReference type="Proteomes" id="UP001519460">
    <property type="component" value="Unassembled WGS sequence"/>
</dbReference>
<dbReference type="EMBL" id="JACVVK020000390">
    <property type="protein sequence ID" value="KAK7475921.1"/>
    <property type="molecule type" value="Genomic_DNA"/>
</dbReference>
<organism evidence="1 2">
    <name type="scientific">Batillaria attramentaria</name>
    <dbReference type="NCBI Taxonomy" id="370345"/>
    <lineage>
        <taxon>Eukaryota</taxon>
        <taxon>Metazoa</taxon>
        <taxon>Spiralia</taxon>
        <taxon>Lophotrochozoa</taxon>
        <taxon>Mollusca</taxon>
        <taxon>Gastropoda</taxon>
        <taxon>Caenogastropoda</taxon>
        <taxon>Sorbeoconcha</taxon>
        <taxon>Cerithioidea</taxon>
        <taxon>Batillariidae</taxon>
        <taxon>Batillaria</taxon>
    </lineage>
</organism>
<dbReference type="AlphaFoldDB" id="A0ABD0JMK8"/>
<proteinExistence type="predicted"/>
<protein>
    <submittedName>
        <fullName evidence="1">Uncharacterized protein</fullName>
    </submittedName>
</protein>
<gene>
    <name evidence="1" type="ORF">BaRGS_00032810</name>
</gene>
<evidence type="ECO:0000313" key="2">
    <source>
        <dbReference type="Proteomes" id="UP001519460"/>
    </source>
</evidence>
<name>A0ABD0JMK8_9CAEN</name>
<reference evidence="1 2" key="1">
    <citation type="journal article" date="2023" name="Sci. Data">
        <title>Genome assembly of the Korean intertidal mud-creeper Batillaria attramentaria.</title>
        <authorList>
            <person name="Patra A.K."/>
            <person name="Ho P.T."/>
            <person name="Jun S."/>
            <person name="Lee S.J."/>
            <person name="Kim Y."/>
            <person name="Won Y.J."/>
        </authorList>
    </citation>
    <scope>NUCLEOTIDE SEQUENCE [LARGE SCALE GENOMIC DNA]</scope>
    <source>
        <strain evidence="1">Wonlab-2016</strain>
    </source>
</reference>
<keyword evidence="2" id="KW-1185">Reference proteome</keyword>
<sequence>MSELHRHRAGFRAQCASKTNPLFPAFTYNRFTNLSLNLPMHNQVARTSRRHLKNTKHKKLLTNKREVRMRASNLSCPMNYGSRLRVENDCITVGAWTDLPIRSRWCKLRDYGINSAALSEAQAVSGLEVRLQFQWDTKLVCARGKLGAKAVSKRAGECFRFFTD</sequence>